<dbReference type="AlphaFoldDB" id="A0A395IHV5"/>
<gene>
    <name evidence="3" type="ORF">DID88_009214</name>
</gene>
<keyword evidence="2" id="KW-0560">Oxidoreductase</keyword>
<protein>
    <recommendedName>
        <fullName evidence="5">FAD/NAD(P)-binding domain-containing protein</fullName>
    </recommendedName>
</protein>
<evidence type="ECO:0000256" key="2">
    <source>
        <dbReference type="ARBA" id="ARBA00023033"/>
    </source>
</evidence>
<dbReference type="InterPro" id="IPR051820">
    <property type="entry name" value="FAD-binding_MO"/>
</dbReference>
<dbReference type="EMBL" id="QKRW01000064">
    <property type="protein sequence ID" value="RAL58923.1"/>
    <property type="molecule type" value="Genomic_DNA"/>
</dbReference>
<keyword evidence="2" id="KW-0503">Monooxygenase</keyword>
<evidence type="ECO:0000313" key="3">
    <source>
        <dbReference type="EMBL" id="RAL58923.1"/>
    </source>
</evidence>
<dbReference type="OrthoDB" id="66881at2759"/>
<dbReference type="PANTHER" id="PTHR43872:SF1">
    <property type="entry name" value="MONOOXYGENASE, PUTATIVE (AFU_ORTHOLOGUE AFUA_8G02570)-RELATED"/>
    <property type="match status" value="1"/>
</dbReference>
<organism evidence="3 4">
    <name type="scientific">Monilinia fructigena</name>
    <dbReference type="NCBI Taxonomy" id="38457"/>
    <lineage>
        <taxon>Eukaryota</taxon>
        <taxon>Fungi</taxon>
        <taxon>Dikarya</taxon>
        <taxon>Ascomycota</taxon>
        <taxon>Pezizomycotina</taxon>
        <taxon>Leotiomycetes</taxon>
        <taxon>Helotiales</taxon>
        <taxon>Sclerotiniaceae</taxon>
        <taxon>Monilinia</taxon>
    </lineage>
</organism>
<comment type="cofactor">
    <cofactor evidence="1">
        <name>FAD</name>
        <dbReference type="ChEBI" id="CHEBI:57692"/>
    </cofactor>
</comment>
<comment type="caution">
    <text evidence="3">The sequence shown here is derived from an EMBL/GenBank/DDBJ whole genome shotgun (WGS) entry which is preliminary data.</text>
</comment>
<evidence type="ECO:0008006" key="5">
    <source>
        <dbReference type="Google" id="ProtNLM"/>
    </source>
</evidence>
<dbReference type="Proteomes" id="UP000249056">
    <property type="component" value="Unassembled WGS sequence"/>
</dbReference>
<name>A0A395IHV5_9HELO</name>
<evidence type="ECO:0000256" key="1">
    <source>
        <dbReference type="ARBA" id="ARBA00001974"/>
    </source>
</evidence>
<evidence type="ECO:0000313" key="4">
    <source>
        <dbReference type="Proteomes" id="UP000249056"/>
    </source>
</evidence>
<dbReference type="SUPFAM" id="SSF51905">
    <property type="entry name" value="FAD/NAD(P)-binding domain"/>
    <property type="match status" value="1"/>
</dbReference>
<dbReference type="Gene3D" id="3.50.50.60">
    <property type="entry name" value="FAD/NAD(P)-binding domain"/>
    <property type="match status" value="1"/>
</dbReference>
<proteinExistence type="predicted"/>
<accession>A0A395IHV5</accession>
<dbReference type="InterPro" id="IPR036188">
    <property type="entry name" value="FAD/NAD-bd_sf"/>
</dbReference>
<dbReference type="PANTHER" id="PTHR43872">
    <property type="entry name" value="MONOOXYGENASE, PUTATIVE (AFU_ORTHOLOGUE AFUA_8G02570)-RELATED"/>
    <property type="match status" value="1"/>
</dbReference>
<sequence length="99" mass="11039">MGSTGRSENCDYDVGLVGGGPTGINTAYYMQKKFPDFKYAIPENRGVIGGIRNIFRYPGIRSDSDLYTLGFTWRPWASSMSIAAEDYKSAVGHLEYRIL</sequence>
<dbReference type="GO" id="GO:0004497">
    <property type="term" value="F:monooxygenase activity"/>
    <property type="evidence" value="ECO:0007669"/>
    <property type="project" value="UniProtKB-KW"/>
</dbReference>
<reference evidence="3 4" key="1">
    <citation type="submission" date="2018-06" db="EMBL/GenBank/DDBJ databases">
        <title>Genome Sequence of the Brown Rot Fungal Pathogen Monilinia fructigena.</title>
        <authorList>
            <person name="Landi L."/>
            <person name="De Miccolis Angelini R.M."/>
            <person name="Pollastro S."/>
            <person name="Abate D."/>
            <person name="Faretra F."/>
            <person name="Romanazzi G."/>
        </authorList>
    </citation>
    <scope>NUCLEOTIDE SEQUENCE [LARGE SCALE GENOMIC DNA]</scope>
    <source>
        <strain evidence="3 4">Mfrg269</strain>
    </source>
</reference>
<keyword evidence="4" id="KW-1185">Reference proteome</keyword>